<reference evidence="2" key="1">
    <citation type="submission" date="2023-03" db="EMBL/GenBank/DDBJ databases">
        <authorList>
            <person name="Cleenwerck I."/>
        </authorList>
    </citation>
    <scope>NUCLEOTIDE SEQUENCE</scope>
    <source>
        <strain evidence="2">LMG 32879</strain>
    </source>
</reference>
<dbReference type="Proteomes" id="UP001176960">
    <property type="component" value="Unassembled WGS sequence"/>
</dbReference>
<dbReference type="AlphaFoldDB" id="A0AA35ULT5"/>
<evidence type="ECO:0000313" key="3">
    <source>
        <dbReference type="Proteomes" id="UP001176960"/>
    </source>
</evidence>
<dbReference type="InterPro" id="IPR055199">
    <property type="entry name" value="Hda_lid"/>
</dbReference>
<accession>A0AA35ULT5</accession>
<dbReference type="Gene3D" id="1.10.8.60">
    <property type="match status" value="1"/>
</dbReference>
<gene>
    <name evidence="2" type="ORF">LMG32879_000623</name>
</gene>
<keyword evidence="3" id="KW-1185">Reference proteome</keyword>
<name>A0AA35ULT5_9PROT</name>
<feature type="domain" description="Hda lid" evidence="1">
    <location>
        <begin position="167"/>
        <end position="225"/>
    </location>
</feature>
<proteinExistence type="predicted"/>
<dbReference type="Pfam" id="PF22688">
    <property type="entry name" value="Hda_lid"/>
    <property type="match status" value="1"/>
</dbReference>
<dbReference type="PANTHER" id="PTHR30050:SF5">
    <property type="entry name" value="DNAA REGULATORY INACTIVATOR HDA"/>
    <property type="match status" value="1"/>
</dbReference>
<dbReference type="InterPro" id="IPR027417">
    <property type="entry name" value="P-loop_NTPase"/>
</dbReference>
<dbReference type="SUPFAM" id="SSF52540">
    <property type="entry name" value="P-loop containing nucleoside triphosphate hydrolases"/>
    <property type="match status" value="1"/>
</dbReference>
<dbReference type="RefSeq" id="WP_289841517.1">
    <property type="nucleotide sequence ID" value="NZ_CATKSH010000002.1"/>
</dbReference>
<evidence type="ECO:0000313" key="2">
    <source>
        <dbReference type="EMBL" id="CAI9119798.1"/>
    </source>
</evidence>
<comment type="caution">
    <text evidence="2">The sequence shown here is derived from an EMBL/GenBank/DDBJ whole genome shotgun (WGS) entry which is preliminary data.</text>
</comment>
<sequence length="246" mass="27321">MARDQRSEPEGREQFAFALRPPADMTEARFVRARSNADARAWLAQEEWPDRRLWLWGPEGCGKTHLLHVWASRRGARVMDARLLDSVTMEPKAVPGALALDNVGAVGDERALLHLLNMARDSRAHVLMAGVAPPSRLDVALPDLASRLRATVAVAVGKPEDTLRATVLLRLLAERQLVVGQHVTDWLCRRLPRTGSALLEAVEQLDAAALAQRRPVTRTMARHVLADLLKPEETQTAPDESRRDAR</sequence>
<evidence type="ECO:0000259" key="1">
    <source>
        <dbReference type="Pfam" id="PF22688"/>
    </source>
</evidence>
<dbReference type="GO" id="GO:0005886">
    <property type="term" value="C:plasma membrane"/>
    <property type="evidence" value="ECO:0007669"/>
    <property type="project" value="TreeGrafter"/>
</dbReference>
<dbReference type="PANTHER" id="PTHR30050">
    <property type="entry name" value="CHROMOSOMAL REPLICATION INITIATOR PROTEIN DNAA"/>
    <property type="match status" value="1"/>
</dbReference>
<dbReference type="EMBL" id="CATKSH010000002">
    <property type="protein sequence ID" value="CAI9119798.1"/>
    <property type="molecule type" value="Genomic_DNA"/>
</dbReference>
<organism evidence="2 3">
    <name type="scientific">Brytella acorum</name>
    <dbReference type="NCBI Taxonomy" id="2959299"/>
    <lineage>
        <taxon>Bacteria</taxon>
        <taxon>Pseudomonadati</taxon>
        <taxon>Pseudomonadota</taxon>
        <taxon>Alphaproteobacteria</taxon>
        <taxon>Acetobacterales</taxon>
        <taxon>Acetobacteraceae</taxon>
        <taxon>Brytella</taxon>
    </lineage>
</organism>
<dbReference type="Gene3D" id="3.40.50.300">
    <property type="entry name" value="P-loop containing nucleotide triphosphate hydrolases"/>
    <property type="match status" value="1"/>
</dbReference>
<dbReference type="GO" id="GO:0003688">
    <property type="term" value="F:DNA replication origin binding"/>
    <property type="evidence" value="ECO:0007669"/>
    <property type="project" value="TreeGrafter"/>
</dbReference>
<dbReference type="GO" id="GO:0006270">
    <property type="term" value="P:DNA replication initiation"/>
    <property type="evidence" value="ECO:0007669"/>
    <property type="project" value="TreeGrafter"/>
</dbReference>
<protein>
    <submittedName>
        <fullName evidence="2">DnaA/Hda family protein</fullName>
    </submittedName>
</protein>